<keyword evidence="8 12" id="KW-1133">Transmembrane helix</keyword>
<dbReference type="STRING" id="2711.A0A067EAE8"/>
<dbReference type="PANTHER" id="PTHR48061">
    <property type="entry name" value="LEUCINE-RICH REPEAT RECEPTOR PROTEIN KINASE EMS1-LIKE-RELATED"/>
    <property type="match status" value="1"/>
</dbReference>
<dbReference type="EMBL" id="KK785042">
    <property type="protein sequence ID" value="KDO52053.1"/>
    <property type="molecule type" value="Genomic_DNA"/>
</dbReference>
<comment type="similarity">
    <text evidence="2">Belongs to the RLP family.</text>
</comment>
<name>A0A067EAE8_CITSI</name>
<reference evidence="13 14" key="1">
    <citation type="submission" date="2014-04" db="EMBL/GenBank/DDBJ databases">
        <authorList>
            <consortium name="International Citrus Genome Consortium"/>
            <person name="Gmitter F."/>
            <person name="Chen C."/>
            <person name="Farmerie W."/>
            <person name="Harkins T."/>
            <person name="Desany B."/>
            <person name="Mohiuddin M."/>
            <person name="Kodira C."/>
            <person name="Borodovsky M."/>
            <person name="Lomsadze A."/>
            <person name="Burns P."/>
            <person name="Jenkins J."/>
            <person name="Prochnik S."/>
            <person name="Shu S."/>
            <person name="Chapman J."/>
            <person name="Pitluck S."/>
            <person name="Schmutz J."/>
            <person name="Rokhsar D."/>
        </authorList>
    </citation>
    <scope>NUCLEOTIDE SEQUENCE</scope>
</reference>
<dbReference type="PROSITE" id="PS51450">
    <property type="entry name" value="LRR"/>
    <property type="match status" value="1"/>
</dbReference>
<evidence type="ECO:0000256" key="6">
    <source>
        <dbReference type="ARBA" id="ARBA00022729"/>
    </source>
</evidence>
<sequence length="486" mass="55166">EKRCLCSELTRLTILLFYLMTSDSPFLDRLQRLSDFSGQIPPSLGNLNQLQWLDLAFNNFLRELPASIGSLSSLERLDTFPPMKIHGNIPKWLLNPSMKNFSYLNLSKNYFPRFDQHPTVLPWTTLSTKIRHYLISKNNLTGEIPSWICNLSSLYVLDLSDNNLSGELLQCLGNFSGGLSVLSLQGKNFFGTTPDTFMNGSDLRMVDLSHNLLQGKIPKSLANCAVLEISDLRNNQINDTFPIWLGSLLELNILVLIQQLPCFMGKLPSKYFQCWNAMKFANSSQLRYMENFLSSYFSFDFYRYFPQNDYSITMSNEGQMMTHDKIPDILKGIILSSNRFDGEMPTSIANLKGLQVLGLASNNLQGHIPSCLGSLTNLESLDLSKNRLTFLEFFNATHNNLTGPIPQANQFPTFGYSSFNGNSRLCGKPLPKECASDWKIVLTGYTGRIVVGLVFGFNFSTGIVRWFPKKLGMQLKTRKRIRRHRN</sequence>
<keyword evidence="11" id="KW-0325">Glycoprotein</keyword>
<dbReference type="SMR" id="A0A067EAE8"/>
<keyword evidence="5 12" id="KW-0812">Transmembrane</keyword>
<evidence type="ECO:0000256" key="10">
    <source>
        <dbReference type="ARBA" id="ARBA00023170"/>
    </source>
</evidence>
<keyword evidence="7" id="KW-0677">Repeat</keyword>
<dbReference type="Pfam" id="PF13855">
    <property type="entry name" value="LRR_8"/>
    <property type="match status" value="2"/>
</dbReference>
<dbReference type="AlphaFoldDB" id="A0A067EAE8"/>
<accession>A0A067EAE8</accession>
<dbReference type="InterPro" id="IPR032675">
    <property type="entry name" value="LRR_dom_sf"/>
</dbReference>
<dbReference type="InterPro" id="IPR001611">
    <property type="entry name" value="Leu-rich_rpt"/>
</dbReference>
<feature type="non-terminal residue" evidence="13">
    <location>
        <position position="1"/>
    </location>
</feature>
<keyword evidence="14" id="KW-1185">Reference proteome</keyword>
<protein>
    <recommendedName>
        <fullName evidence="15">Leucine-rich repeat-containing N-terminal plant-type domain-containing protein</fullName>
    </recommendedName>
</protein>
<feature type="transmembrane region" description="Helical" evidence="12">
    <location>
        <begin position="449"/>
        <end position="468"/>
    </location>
</feature>
<evidence type="ECO:0000313" key="14">
    <source>
        <dbReference type="Proteomes" id="UP000027120"/>
    </source>
</evidence>
<evidence type="ECO:0000256" key="1">
    <source>
        <dbReference type="ARBA" id="ARBA00004251"/>
    </source>
</evidence>
<organism evidence="13 14">
    <name type="scientific">Citrus sinensis</name>
    <name type="common">Sweet orange</name>
    <name type="synonym">Citrus aurantium var. sinensis</name>
    <dbReference type="NCBI Taxonomy" id="2711"/>
    <lineage>
        <taxon>Eukaryota</taxon>
        <taxon>Viridiplantae</taxon>
        <taxon>Streptophyta</taxon>
        <taxon>Embryophyta</taxon>
        <taxon>Tracheophyta</taxon>
        <taxon>Spermatophyta</taxon>
        <taxon>Magnoliopsida</taxon>
        <taxon>eudicotyledons</taxon>
        <taxon>Gunneridae</taxon>
        <taxon>Pentapetalae</taxon>
        <taxon>rosids</taxon>
        <taxon>malvids</taxon>
        <taxon>Sapindales</taxon>
        <taxon>Rutaceae</taxon>
        <taxon>Aurantioideae</taxon>
        <taxon>Citrus</taxon>
    </lineage>
</organism>
<evidence type="ECO:0000256" key="5">
    <source>
        <dbReference type="ARBA" id="ARBA00022692"/>
    </source>
</evidence>
<dbReference type="PANTHER" id="PTHR48061:SF12">
    <property type="entry name" value="DISEASE RESISTANCE LIKE PROTEIN"/>
    <property type="match status" value="1"/>
</dbReference>
<dbReference type="GO" id="GO:0005886">
    <property type="term" value="C:plasma membrane"/>
    <property type="evidence" value="ECO:0007669"/>
    <property type="project" value="UniProtKB-SubCell"/>
</dbReference>
<dbReference type="PRINTS" id="PR00019">
    <property type="entry name" value="LEURICHRPT"/>
</dbReference>
<dbReference type="SUPFAM" id="SSF52058">
    <property type="entry name" value="L domain-like"/>
    <property type="match status" value="2"/>
</dbReference>
<dbReference type="InterPro" id="IPR046956">
    <property type="entry name" value="RLP23-like"/>
</dbReference>
<evidence type="ECO:0000256" key="4">
    <source>
        <dbReference type="ARBA" id="ARBA00022614"/>
    </source>
</evidence>
<evidence type="ECO:0000256" key="11">
    <source>
        <dbReference type="ARBA" id="ARBA00023180"/>
    </source>
</evidence>
<evidence type="ECO:0000256" key="7">
    <source>
        <dbReference type="ARBA" id="ARBA00022737"/>
    </source>
</evidence>
<keyword evidence="3" id="KW-1003">Cell membrane</keyword>
<gene>
    <name evidence="13" type="ORF">CISIN_1g048443mg</name>
</gene>
<keyword evidence="9 12" id="KW-0472">Membrane</keyword>
<evidence type="ECO:0000256" key="3">
    <source>
        <dbReference type="ARBA" id="ARBA00022475"/>
    </source>
</evidence>
<evidence type="ECO:0000256" key="8">
    <source>
        <dbReference type="ARBA" id="ARBA00022989"/>
    </source>
</evidence>
<keyword evidence="10" id="KW-0675">Receptor</keyword>
<evidence type="ECO:0000256" key="2">
    <source>
        <dbReference type="ARBA" id="ARBA00009592"/>
    </source>
</evidence>
<keyword evidence="6" id="KW-0732">Signal</keyword>
<dbReference type="SMART" id="SM00369">
    <property type="entry name" value="LRR_TYP"/>
    <property type="match status" value="4"/>
</dbReference>
<comment type="subcellular location">
    <subcellularLocation>
        <location evidence="1">Cell membrane</location>
        <topology evidence="1">Single-pass type I membrane protein</topology>
    </subcellularLocation>
</comment>
<evidence type="ECO:0000256" key="12">
    <source>
        <dbReference type="SAM" id="Phobius"/>
    </source>
</evidence>
<proteinExistence type="inferred from homology"/>
<dbReference type="InterPro" id="IPR003591">
    <property type="entry name" value="Leu-rich_rpt_typical-subtyp"/>
</dbReference>
<keyword evidence="4" id="KW-0433">Leucine-rich repeat</keyword>
<evidence type="ECO:0000256" key="9">
    <source>
        <dbReference type="ARBA" id="ARBA00023136"/>
    </source>
</evidence>
<evidence type="ECO:0008006" key="15">
    <source>
        <dbReference type="Google" id="ProtNLM"/>
    </source>
</evidence>
<dbReference type="Pfam" id="PF00560">
    <property type="entry name" value="LRR_1"/>
    <property type="match status" value="3"/>
</dbReference>
<evidence type="ECO:0000313" key="13">
    <source>
        <dbReference type="EMBL" id="KDO52053.1"/>
    </source>
</evidence>
<dbReference type="Proteomes" id="UP000027120">
    <property type="component" value="Unassembled WGS sequence"/>
</dbReference>
<dbReference type="Gene3D" id="3.80.10.10">
    <property type="entry name" value="Ribonuclease Inhibitor"/>
    <property type="match status" value="2"/>
</dbReference>